<evidence type="ECO:0000256" key="1">
    <source>
        <dbReference type="ARBA" id="ARBA00023015"/>
    </source>
</evidence>
<dbReference type="SUPFAM" id="SSF46689">
    <property type="entry name" value="Homeodomain-like"/>
    <property type="match status" value="1"/>
</dbReference>
<dbReference type="EMBL" id="CP014263">
    <property type="protein sequence ID" value="AQG81676.1"/>
    <property type="molecule type" value="Genomic_DNA"/>
</dbReference>
<dbReference type="InterPro" id="IPR001647">
    <property type="entry name" value="HTH_TetR"/>
</dbReference>
<sequence>MGILERKEREREEMRKLILEAAQKLFLTNGYEKVSIRNIADAIEYSPATIYLYFKDKNELFFALHQQAFQKLIAEFAPIADVQDPMERLTAMGRLYIQFAFDNPELFDLMFIMTAPIDALECREDVWEDGHRAFFVLQNAVQHCIDAGVIRHPDAQQASLVIWSMVHGLTALFLRKRMDMFGEANKKELMDNAYDLFVQTIRKGL</sequence>
<dbReference type="Gene3D" id="1.10.357.10">
    <property type="entry name" value="Tetracycline Repressor, domain 2"/>
    <property type="match status" value="1"/>
</dbReference>
<organism evidence="6 7">
    <name type="scientific">Spirosoma montaniterrae</name>
    <dbReference type="NCBI Taxonomy" id="1178516"/>
    <lineage>
        <taxon>Bacteria</taxon>
        <taxon>Pseudomonadati</taxon>
        <taxon>Bacteroidota</taxon>
        <taxon>Cytophagia</taxon>
        <taxon>Cytophagales</taxon>
        <taxon>Cytophagaceae</taxon>
        <taxon>Spirosoma</taxon>
    </lineage>
</organism>
<dbReference type="STRING" id="1178516.AWR27_21630"/>
<evidence type="ECO:0000256" key="2">
    <source>
        <dbReference type="ARBA" id="ARBA00023125"/>
    </source>
</evidence>
<dbReference type="InterPro" id="IPR050109">
    <property type="entry name" value="HTH-type_TetR-like_transc_reg"/>
</dbReference>
<evidence type="ECO:0000256" key="4">
    <source>
        <dbReference type="PROSITE-ProRule" id="PRU00335"/>
    </source>
</evidence>
<keyword evidence="1" id="KW-0805">Transcription regulation</keyword>
<dbReference type="PANTHER" id="PTHR30055:SF212">
    <property type="entry name" value="TETR-FAMILY FAMILY TRANSCRIPTIONAL REGULATOR"/>
    <property type="match status" value="1"/>
</dbReference>
<proteinExistence type="predicted"/>
<dbReference type="InterPro" id="IPR009057">
    <property type="entry name" value="Homeodomain-like_sf"/>
</dbReference>
<dbReference type="InterPro" id="IPR025996">
    <property type="entry name" value="MT1864/Rv1816-like_C"/>
</dbReference>
<protein>
    <submittedName>
        <fullName evidence="6">TetR family transcriptional regulator</fullName>
    </submittedName>
</protein>
<keyword evidence="2 4" id="KW-0238">DNA-binding</keyword>
<reference evidence="6 7" key="1">
    <citation type="submission" date="2016-01" db="EMBL/GenBank/DDBJ databases">
        <authorList>
            <person name="Oliw E.H."/>
        </authorList>
    </citation>
    <scope>NUCLEOTIDE SEQUENCE [LARGE SCALE GENOMIC DNA]</scope>
    <source>
        <strain evidence="6 7">DY10</strain>
    </source>
</reference>
<dbReference type="OrthoDB" id="594604at2"/>
<accession>A0A1P9X210</accession>
<evidence type="ECO:0000313" key="6">
    <source>
        <dbReference type="EMBL" id="AQG81676.1"/>
    </source>
</evidence>
<keyword evidence="3" id="KW-0804">Transcription</keyword>
<dbReference type="Pfam" id="PF13305">
    <property type="entry name" value="TetR_C_33"/>
    <property type="match status" value="1"/>
</dbReference>
<gene>
    <name evidence="6" type="ORF">AWR27_21630</name>
</gene>
<dbReference type="PANTHER" id="PTHR30055">
    <property type="entry name" value="HTH-TYPE TRANSCRIPTIONAL REGULATOR RUTR"/>
    <property type="match status" value="1"/>
</dbReference>
<dbReference type="PROSITE" id="PS50977">
    <property type="entry name" value="HTH_TETR_2"/>
    <property type="match status" value="1"/>
</dbReference>
<keyword evidence="7" id="KW-1185">Reference proteome</keyword>
<evidence type="ECO:0000256" key="3">
    <source>
        <dbReference type="ARBA" id="ARBA00023163"/>
    </source>
</evidence>
<name>A0A1P9X210_9BACT</name>
<feature type="DNA-binding region" description="H-T-H motif" evidence="4">
    <location>
        <begin position="35"/>
        <end position="54"/>
    </location>
</feature>
<dbReference type="GO" id="GO:0003700">
    <property type="term" value="F:DNA-binding transcription factor activity"/>
    <property type="evidence" value="ECO:0007669"/>
    <property type="project" value="TreeGrafter"/>
</dbReference>
<dbReference type="InterPro" id="IPR036271">
    <property type="entry name" value="Tet_transcr_reg_TetR-rel_C_sf"/>
</dbReference>
<dbReference type="AlphaFoldDB" id="A0A1P9X210"/>
<evidence type="ECO:0000313" key="7">
    <source>
        <dbReference type="Proteomes" id="UP000187941"/>
    </source>
</evidence>
<dbReference type="Proteomes" id="UP000187941">
    <property type="component" value="Chromosome"/>
</dbReference>
<feature type="domain" description="HTH tetR-type" evidence="5">
    <location>
        <begin position="12"/>
        <end position="72"/>
    </location>
</feature>
<dbReference type="SUPFAM" id="SSF48498">
    <property type="entry name" value="Tetracyclin repressor-like, C-terminal domain"/>
    <property type="match status" value="1"/>
</dbReference>
<dbReference type="Pfam" id="PF00440">
    <property type="entry name" value="TetR_N"/>
    <property type="match status" value="1"/>
</dbReference>
<dbReference type="PRINTS" id="PR00455">
    <property type="entry name" value="HTHTETR"/>
</dbReference>
<dbReference type="GO" id="GO:0000976">
    <property type="term" value="F:transcription cis-regulatory region binding"/>
    <property type="evidence" value="ECO:0007669"/>
    <property type="project" value="TreeGrafter"/>
</dbReference>
<dbReference type="KEGG" id="smon:AWR27_21630"/>
<dbReference type="RefSeq" id="WP_077133143.1">
    <property type="nucleotide sequence ID" value="NZ_CP014263.1"/>
</dbReference>
<evidence type="ECO:0000259" key="5">
    <source>
        <dbReference type="PROSITE" id="PS50977"/>
    </source>
</evidence>